<feature type="non-terminal residue" evidence="2">
    <location>
        <position position="1"/>
    </location>
</feature>
<dbReference type="STRING" id="765440.A0A0C3GLK1"/>
<reference evidence="2 3" key="1">
    <citation type="submission" date="2014-04" db="EMBL/GenBank/DDBJ databases">
        <authorList>
            <consortium name="DOE Joint Genome Institute"/>
            <person name="Kuo A."/>
            <person name="Tarkka M."/>
            <person name="Buscot F."/>
            <person name="Kohler A."/>
            <person name="Nagy L.G."/>
            <person name="Floudas D."/>
            <person name="Copeland A."/>
            <person name="Barry K.W."/>
            <person name="Cichocki N."/>
            <person name="Veneault-Fourrey C."/>
            <person name="LaButti K."/>
            <person name="Lindquist E.A."/>
            <person name="Lipzen A."/>
            <person name="Lundell T."/>
            <person name="Morin E."/>
            <person name="Murat C."/>
            <person name="Sun H."/>
            <person name="Tunlid A."/>
            <person name="Henrissat B."/>
            <person name="Grigoriev I.V."/>
            <person name="Hibbett D.S."/>
            <person name="Martin F."/>
            <person name="Nordberg H.P."/>
            <person name="Cantor M.N."/>
            <person name="Hua S.X."/>
        </authorList>
    </citation>
    <scope>NUCLEOTIDE SEQUENCE [LARGE SCALE GENOMIC DNA]</scope>
    <source>
        <strain evidence="2 3">F 1598</strain>
    </source>
</reference>
<keyword evidence="1" id="KW-1133">Transmembrane helix</keyword>
<keyword evidence="1" id="KW-0472">Membrane</keyword>
<protein>
    <submittedName>
        <fullName evidence="2">Uncharacterized protein</fullName>
    </submittedName>
</protein>
<reference evidence="3" key="2">
    <citation type="submission" date="2015-01" db="EMBL/GenBank/DDBJ databases">
        <title>Evolutionary Origins and Diversification of the Mycorrhizal Mutualists.</title>
        <authorList>
            <consortium name="DOE Joint Genome Institute"/>
            <consortium name="Mycorrhizal Genomics Consortium"/>
            <person name="Kohler A."/>
            <person name="Kuo A."/>
            <person name="Nagy L.G."/>
            <person name="Floudas D."/>
            <person name="Copeland A."/>
            <person name="Barry K.W."/>
            <person name="Cichocki N."/>
            <person name="Veneault-Fourrey C."/>
            <person name="LaButti K."/>
            <person name="Lindquist E.A."/>
            <person name="Lipzen A."/>
            <person name="Lundell T."/>
            <person name="Morin E."/>
            <person name="Murat C."/>
            <person name="Riley R."/>
            <person name="Ohm R."/>
            <person name="Sun H."/>
            <person name="Tunlid A."/>
            <person name="Henrissat B."/>
            <person name="Grigoriev I.V."/>
            <person name="Hibbett D.S."/>
            <person name="Martin F."/>
        </authorList>
    </citation>
    <scope>NUCLEOTIDE SEQUENCE [LARGE SCALE GENOMIC DNA]</scope>
    <source>
        <strain evidence="3">F 1598</strain>
    </source>
</reference>
<dbReference type="HOGENOM" id="CLU_132761_1_1_1"/>
<feature type="transmembrane region" description="Helical" evidence="1">
    <location>
        <begin position="20"/>
        <end position="37"/>
    </location>
</feature>
<proteinExistence type="predicted"/>
<dbReference type="EMBL" id="KN832971">
    <property type="protein sequence ID" value="KIM91456.1"/>
    <property type="molecule type" value="Genomic_DNA"/>
</dbReference>
<gene>
    <name evidence="2" type="ORF">PILCRDRAFT_58092</name>
</gene>
<evidence type="ECO:0000313" key="2">
    <source>
        <dbReference type="EMBL" id="KIM91456.1"/>
    </source>
</evidence>
<organism evidence="2 3">
    <name type="scientific">Piloderma croceum (strain F 1598)</name>
    <dbReference type="NCBI Taxonomy" id="765440"/>
    <lineage>
        <taxon>Eukaryota</taxon>
        <taxon>Fungi</taxon>
        <taxon>Dikarya</taxon>
        <taxon>Basidiomycota</taxon>
        <taxon>Agaricomycotina</taxon>
        <taxon>Agaricomycetes</taxon>
        <taxon>Agaricomycetidae</taxon>
        <taxon>Atheliales</taxon>
        <taxon>Atheliaceae</taxon>
        <taxon>Piloderma</taxon>
    </lineage>
</organism>
<sequence length="67" mass="8030">QACEQLNAWLGGFETILNRMTVYNFNWFLHAMLFIHTQRVIKKQMLRDNKEGDLQDEEGIDIEEEEE</sequence>
<evidence type="ECO:0000313" key="3">
    <source>
        <dbReference type="Proteomes" id="UP000054166"/>
    </source>
</evidence>
<accession>A0A0C3GLK1</accession>
<keyword evidence="1" id="KW-0812">Transmembrane</keyword>
<keyword evidence="3" id="KW-1185">Reference proteome</keyword>
<evidence type="ECO:0000256" key="1">
    <source>
        <dbReference type="SAM" id="Phobius"/>
    </source>
</evidence>
<dbReference type="Proteomes" id="UP000054166">
    <property type="component" value="Unassembled WGS sequence"/>
</dbReference>
<dbReference type="InParanoid" id="A0A0C3GLK1"/>
<dbReference type="AlphaFoldDB" id="A0A0C3GLK1"/>
<name>A0A0C3GLK1_PILCF</name>
<dbReference type="OrthoDB" id="2527272at2759"/>